<name>A0A4D7JP05_9BACT</name>
<gene>
    <name evidence="1" type="ORF">DCC35_07140</name>
</gene>
<protein>
    <submittedName>
        <fullName evidence="1">Uncharacterized protein</fullName>
    </submittedName>
</protein>
<organism evidence="1 2">
    <name type="scientific">Mangrovivirga cuniculi</name>
    <dbReference type="NCBI Taxonomy" id="2715131"/>
    <lineage>
        <taxon>Bacteria</taxon>
        <taxon>Pseudomonadati</taxon>
        <taxon>Bacteroidota</taxon>
        <taxon>Cytophagia</taxon>
        <taxon>Cytophagales</taxon>
        <taxon>Mangrovivirgaceae</taxon>
        <taxon>Mangrovivirga</taxon>
    </lineage>
</organism>
<evidence type="ECO:0000313" key="1">
    <source>
        <dbReference type="EMBL" id="QCK14532.1"/>
    </source>
</evidence>
<dbReference type="AlphaFoldDB" id="A0A4D7JP05"/>
<evidence type="ECO:0000313" key="2">
    <source>
        <dbReference type="Proteomes" id="UP000298616"/>
    </source>
</evidence>
<dbReference type="EMBL" id="CP028923">
    <property type="protein sequence ID" value="QCK14532.1"/>
    <property type="molecule type" value="Genomic_DNA"/>
</dbReference>
<proteinExistence type="predicted"/>
<dbReference type="RefSeq" id="WP_137090119.1">
    <property type="nucleotide sequence ID" value="NZ_CP028923.1"/>
</dbReference>
<sequence length="1239" mass="141178">MEAGKISIKGNSGTTQKSRFFKALNNQYVKIDERSFEDLLVYTKGLSKLIKYFNNRNEVEGDWSYFFSDETVILAAIIDSEPGKIEDRFKKAISKARLFKKETRKIKYLLRALKEVYSLALNFNEWFNELKNVEDFTQGQINIRNEIYNAISSKLNKSLDDLKSITSLKELKAEKTFEFGDFSSVWELNKDQKSDKITFKDSPEKLQEVFQSFYETLLYLKSKTPDYLRQSLGSDIHYPEIALFLSFLNIFKHAQDGLNELTTKHLDFYFTRILRQVKEGSELDKIYLQFKLNDEAEFVNIQEGTKFLAELKSGKKDKIYIADNNILVNKAEIKQLKSIFVDRNYLNVKGKERILVNNVLTNDFPEEHYSTGGYSELKVKKPYAVFGESQQGKGQNERTMDTANIGFAISSPVLFLSEGVREMQIILQFSESSFEHLEEYLKDLSIKYENSVEEVFVKVFSDAFNIRLTSSEGWLNVNRYVITQNVKKKALRINFDIDKSAPSIVGYKKDIHEGNLNTDLPVIKFELNDQTFTYPFSLISSLVLEQIQFDVKVSEYKNLQVHNQIGRLNHNAPFIPFGPMPKAGSYMTIGSNEVFQKSIDNLEVNIDWFDLPDHKSGFSEHYKEYKSDIDNTSFEFALSVLDNGGWKPLEKDQQQKFKLFRTKDKGAFKAPSPAAPLQSHTVISGIDISKIKQAPNYSAINKDVNLSAGTQRGFIRLELVNPRNGFGHDVYPAILSEVTIENSRTGLLKNKEKSKQDLPEKPYTPQISSLSLNYEASSAISLIDRSKRDSKKQNDAGQLFYLHPHGENLVYPDNAAQSTILLPGFGYEGALLIGLSGIRAPQLLNLFVEMIDEYTISSEIDPPEIEWSYLANDKWYTLAPSKILRDETNRFLRTGIITIEIPGDISTGNSTLDKDLFWIRAAAVKNAEAASSLLSAGTQVITASLSSDSILEDDYLDNPLPAFTVKRSVNNIEGIQRITQPLPSFGGKSEEDDNSFYTGVGERLRHKQRAITIWDYERLVLDEFPEVYRATCLPNMSSEKVHAPGNILMIVTPGADNAVNKSEPMASSELLYDIKDRLNHLISPFIKLEVRNPHYERIKIICAVKFSDGYNYGYYIQKLNEQINRYLTGTLQSQNRNVELGGTVHSSDILSFLRTLPYVEFITRFSMIQVARDYHGNHQLIDTARVNSEKSSLTATKPWSVLVPAPEHQLSVLINKSEEVSRQAGIDYLELGHDFIIED</sequence>
<dbReference type="Proteomes" id="UP000298616">
    <property type="component" value="Chromosome"/>
</dbReference>
<accession>A0A4D7JP05</accession>
<dbReference type="OrthoDB" id="9762853at2"/>
<reference evidence="1 2" key="1">
    <citation type="submission" date="2018-04" db="EMBL/GenBank/DDBJ databases">
        <title>Complete genome uncultured novel isolate.</title>
        <authorList>
            <person name="Merlino G."/>
        </authorList>
    </citation>
    <scope>NUCLEOTIDE SEQUENCE [LARGE SCALE GENOMIC DNA]</scope>
    <source>
        <strain evidence="2">R1DC9</strain>
    </source>
</reference>
<dbReference type="KEGG" id="fpf:DCC35_07140"/>
<keyword evidence="2" id="KW-1185">Reference proteome</keyword>